<evidence type="ECO:0000256" key="1">
    <source>
        <dbReference type="SAM" id="Phobius"/>
    </source>
</evidence>
<evidence type="ECO:0000313" key="2">
    <source>
        <dbReference type="EMBL" id="SDC60141.1"/>
    </source>
</evidence>
<dbReference type="Proteomes" id="UP000199416">
    <property type="component" value="Unassembled WGS sequence"/>
</dbReference>
<keyword evidence="1" id="KW-0472">Membrane</keyword>
<dbReference type="RefSeq" id="WP_091365659.1">
    <property type="nucleotide sequence ID" value="NZ_FMZF01000002.1"/>
</dbReference>
<evidence type="ECO:0000313" key="3">
    <source>
        <dbReference type="Proteomes" id="UP000199416"/>
    </source>
</evidence>
<feature type="transmembrane region" description="Helical" evidence="1">
    <location>
        <begin position="66"/>
        <end position="85"/>
    </location>
</feature>
<dbReference type="OrthoDB" id="4967011at2"/>
<dbReference type="AlphaFoldDB" id="A0A1G6MXG7"/>
<name>A0A1G6MXG7_9ACTN</name>
<keyword evidence="1" id="KW-0812">Transmembrane</keyword>
<keyword evidence="3" id="KW-1185">Reference proteome</keyword>
<protein>
    <submittedName>
        <fullName evidence="2">Uncharacterized protein</fullName>
    </submittedName>
</protein>
<dbReference type="EMBL" id="FMZF01000002">
    <property type="protein sequence ID" value="SDC60141.1"/>
    <property type="molecule type" value="Genomic_DNA"/>
</dbReference>
<feature type="transmembrane region" description="Helical" evidence="1">
    <location>
        <begin position="14"/>
        <end position="33"/>
    </location>
</feature>
<proteinExistence type="predicted"/>
<feature type="transmembrane region" description="Helical" evidence="1">
    <location>
        <begin position="39"/>
        <end position="59"/>
    </location>
</feature>
<keyword evidence="1" id="KW-1133">Transmembrane helix</keyword>
<accession>A0A1G6MXG7</accession>
<sequence length="145" mass="14432">MTTADGAARPGARALGRAAAGLAVAGSLLHLLLLDATSLASLAMAATAAVCLPCAWQLWRRPTRSAWRTTVLADVTMLLLHAQLLGEPAAGGAAHAAHHGAAPGAPAWTGLALVAGSLAAGAVALAGDRRARHRRGLLPSVHAPA</sequence>
<gene>
    <name evidence="2" type="ORF">SAMN05660690_2088</name>
</gene>
<dbReference type="STRING" id="1190417.SAMN05660690_2088"/>
<organism evidence="2 3">
    <name type="scientific">Geodermatophilus telluris</name>
    <dbReference type="NCBI Taxonomy" id="1190417"/>
    <lineage>
        <taxon>Bacteria</taxon>
        <taxon>Bacillati</taxon>
        <taxon>Actinomycetota</taxon>
        <taxon>Actinomycetes</taxon>
        <taxon>Geodermatophilales</taxon>
        <taxon>Geodermatophilaceae</taxon>
        <taxon>Geodermatophilus</taxon>
    </lineage>
</organism>
<reference evidence="3" key="1">
    <citation type="submission" date="2016-10" db="EMBL/GenBank/DDBJ databases">
        <authorList>
            <person name="Varghese N."/>
            <person name="Submissions S."/>
        </authorList>
    </citation>
    <scope>NUCLEOTIDE SEQUENCE [LARGE SCALE GENOMIC DNA]</scope>
    <source>
        <strain evidence="3">DSM 45421</strain>
    </source>
</reference>
<feature type="transmembrane region" description="Helical" evidence="1">
    <location>
        <begin position="105"/>
        <end position="126"/>
    </location>
</feature>